<evidence type="ECO:0000313" key="3">
    <source>
        <dbReference type="Proteomes" id="UP000027238"/>
    </source>
</evidence>
<dbReference type="EMBL" id="JMSE01001147">
    <property type="protein sequence ID" value="KDN64222.1"/>
    <property type="molecule type" value="Genomic_DNA"/>
</dbReference>
<feature type="region of interest" description="Disordered" evidence="1">
    <location>
        <begin position="442"/>
        <end position="515"/>
    </location>
</feature>
<organism evidence="2 3">
    <name type="scientific">Colletotrichum sublineola</name>
    <name type="common">Sorghum anthracnose fungus</name>
    <dbReference type="NCBI Taxonomy" id="1173701"/>
    <lineage>
        <taxon>Eukaryota</taxon>
        <taxon>Fungi</taxon>
        <taxon>Dikarya</taxon>
        <taxon>Ascomycota</taxon>
        <taxon>Pezizomycotina</taxon>
        <taxon>Sordariomycetes</taxon>
        <taxon>Hypocreomycetidae</taxon>
        <taxon>Glomerellales</taxon>
        <taxon>Glomerellaceae</taxon>
        <taxon>Colletotrichum</taxon>
        <taxon>Colletotrichum graminicola species complex</taxon>
    </lineage>
</organism>
<proteinExistence type="predicted"/>
<feature type="compositionally biased region" description="Basic residues" evidence="1">
    <location>
        <begin position="690"/>
        <end position="706"/>
    </location>
</feature>
<accession>A0A066X5M6</accession>
<gene>
    <name evidence="2" type="ORF">CSUB01_01315</name>
</gene>
<feature type="region of interest" description="Disordered" evidence="1">
    <location>
        <begin position="604"/>
        <end position="653"/>
    </location>
</feature>
<reference evidence="3" key="1">
    <citation type="journal article" date="2014" name="Genome Announc.">
        <title>Draft genome sequence of Colletotrichum sublineola, a destructive pathogen of cultivated sorghum.</title>
        <authorList>
            <person name="Baroncelli R."/>
            <person name="Sanz-Martin J.M."/>
            <person name="Rech G.E."/>
            <person name="Sukno S.A."/>
            <person name="Thon M.R."/>
        </authorList>
    </citation>
    <scope>NUCLEOTIDE SEQUENCE [LARGE SCALE GENOMIC DNA]</scope>
    <source>
        <strain evidence="3">TX430BB</strain>
    </source>
</reference>
<feature type="compositionally biased region" description="Basic and acidic residues" evidence="1">
    <location>
        <begin position="442"/>
        <end position="451"/>
    </location>
</feature>
<evidence type="ECO:0000313" key="2">
    <source>
        <dbReference type="EMBL" id="KDN64222.1"/>
    </source>
</evidence>
<feature type="region of interest" description="Disordered" evidence="1">
    <location>
        <begin position="680"/>
        <end position="748"/>
    </location>
</feature>
<comment type="caution">
    <text evidence="2">The sequence shown here is derived from an EMBL/GenBank/DDBJ whole genome shotgun (WGS) entry which is preliminary data.</text>
</comment>
<dbReference type="OrthoDB" id="5304511at2759"/>
<dbReference type="HOGENOM" id="CLU_323898_0_0_1"/>
<keyword evidence="3" id="KW-1185">Reference proteome</keyword>
<name>A0A066X5M6_COLSU</name>
<protein>
    <recommendedName>
        <fullName evidence="4">F-box domain-containing protein</fullName>
    </recommendedName>
</protein>
<dbReference type="eggNOG" id="ENOG502T384">
    <property type="taxonomic scope" value="Eukaryota"/>
</dbReference>
<evidence type="ECO:0008006" key="4">
    <source>
        <dbReference type="Google" id="ProtNLM"/>
    </source>
</evidence>
<evidence type="ECO:0000256" key="1">
    <source>
        <dbReference type="SAM" id="MobiDB-lite"/>
    </source>
</evidence>
<sequence length="892" mass="99910">MTRIIIPDEIWVAILSYLPDFNCLRSAALVSHIHLRCAPSACKQVLLNEVGRRTLSDAIAALESSKFDPRDLNLVAKFSDEYLKRRAPIPTKISLSDGAALSELHKCVDHLGSRLQDLALQSLVKEQFGLANDRHDWPEVSATTEKPSVAEAARFQRALYRFEIYCNLFKDPEVVRFNLDAVNFQRAHFFDCLSPWEIEQLVAVRDLLAAAVIGPPLRALVELRKLEALQMHHCGPRNGPQVVYWTPPVLPPNLERSECHIDQNQARLLCFGVRFLFKVSTSLAAQFYQLLLDLPQQPRYASYNRVGEIYSWFTDAVDECIELNNLDLPFQKTLSNYTEDEYEEHVRRSLVTGDADKGPEEAWYWAYQSFPGSTCNDIRMINCRLFGLFFWDSSRLKTINFFTRVDFWSWRWEGGRQPDFDWEIGARLQSVNARRFVLAQHEGRQRRDATRDLQPALSDDAQKPPTTSSNLLTTSPEPVSSCTGSMRRQYEISDGDNTGCQQEEDRPSADPGAVSGSLLLNGDPIRLTCLWQLTTAIALPPRVENRGYLPPNSPISSILALLGLRQLTPASSTTSSTSLTSPAKGTIMASIPLAFDSHAGCTPLSPSRSPVGPGYQYHSRMPSPRETTSPHGSKPGQTPLKAPRRLSPASPGQESIQVFCQTSYSCNIVAQCMLEEQPSSISTLPETRHRSQTHHQNTRPGSRRNRRSADHSTLLAIGSWSSQKTVHGDRHALSNSRSEPTWHEDRSSNMHAPYDDFILFSDEACTDDYEDVSAHTEQPSVLLAPRIPRLRTPDIAPLSTDVQFFPCLGDEPDEDRINEACHWQSARCIGPGNHRPLNTAKCLDGQPGQAGPKSSVGTFHGMGGNRVYYAQSGRRSWQTPYSIKRAVRGEAD</sequence>
<feature type="compositionally biased region" description="Low complexity" evidence="1">
    <location>
        <begin position="464"/>
        <end position="478"/>
    </location>
</feature>
<dbReference type="AlphaFoldDB" id="A0A066X5M6"/>
<dbReference type="Proteomes" id="UP000027238">
    <property type="component" value="Unassembled WGS sequence"/>
</dbReference>